<dbReference type="Proteomes" id="UP001260872">
    <property type="component" value="Unassembled WGS sequence"/>
</dbReference>
<keyword evidence="2" id="KW-0812">Transmembrane</keyword>
<feature type="transmembrane region" description="Helical" evidence="2">
    <location>
        <begin position="38"/>
        <end position="62"/>
    </location>
</feature>
<keyword evidence="2" id="KW-1133">Transmembrane helix</keyword>
<feature type="transmembrane region" description="Helical" evidence="2">
    <location>
        <begin position="6"/>
        <end position="26"/>
    </location>
</feature>
<evidence type="ECO:0008006" key="5">
    <source>
        <dbReference type="Google" id="ProtNLM"/>
    </source>
</evidence>
<dbReference type="EMBL" id="JAVKGT010000011">
    <property type="protein sequence ID" value="MDR5711607.1"/>
    <property type="molecule type" value="Genomic_DNA"/>
</dbReference>
<evidence type="ECO:0000313" key="4">
    <source>
        <dbReference type="Proteomes" id="UP001260872"/>
    </source>
</evidence>
<reference evidence="4" key="1">
    <citation type="submission" date="2023-07" db="EMBL/GenBank/DDBJ databases">
        <title>Description of three actinobacteria isolated from air of manufacturing shop in a pharmaceutical factory.</title>
        <authorList>
            <person name="Zhang D.-F."/>
        </authorList>
    </citation>
    <scope>NUCLEOTIDE SEQUENCE [LARGE SCALE GENOMIC DNA]</scope>
    <source>
        <strain evidence="4">CCTCC AB 207010</strain>
    </source>
</reference>
<dbReference type="InterPro" id="IPR011990">
    <property type="entry name" value="TPR-like_helical_dom_sf"/>
</dbReference>
<feature type="region of interest" description="Disordered" evidence="1">
    <location>
        <begin position="78"/>
        <end position="109"/>
    </location>
</feature>
<keyword evidence="2" id="KW-0472">Membrane</keyword>
<gene>
    <name evidence="3" type="ORF">RH857_05600</name>
</gene>
<accession>A0ABU1FTP2</accession>
<organism evidence="3 4">
    <name type="scientific">Nesterenkonia flava</name>
    <dbReference type="NCBI Taxonomy" id="469799"/>
    <lineage>
        <taxon>Bacteria</taxon>
        <taxon>Bacillati</taxon>
        <taxon>Actinomycetota</taxon>
        <taxon>Actinomycetes</taxon>
        <taxon>Micrococcales</taxon>
        <taxon>Micrococcaceae</taxon>
        <taxon>Nesterenkonia</taxon>
    </lineage>
</organism>
<evidence type="ECO:0000313" key="3">
    <source>
        <dbReference type="EMBL" id="MDR5711607.1"/>
    </source>
</evidence>
<feature type="compositionally biased region" description="Basic and acidic residues" evidence="1">
    <location>
        <begin position="90"/>
        <end position="109"/>
    </location>
</feature>
<sequence length="150" mass="16995">MKDKFWTWLMIVLVAIVMAGALTSAIRFMRVDDLTARLLGLGTLVLVLLGVWFLYHAIAFGLRTERLGRILDAEGSLPEDTVERSPGGRPNREQADAQFERYKAETEASPEDWRSWFRLAYAYDVAGDRARARKTMAKAIAMERASRARS</sequence>
<evidence type="ECO:0000256" key="1">
    <source>
        <dbReference type="SAM" id="MobiDB-lite"/>
    </source>
</evidence>
<dbReference type="RefSeq" id="WP_310536990.1">
    <property type="nucleotide sequence ID" value="NZ_BAAAOC010000009.1"/>
</dbReference>
<keyword evidence="4" id="KW-1185">Reference proteome</keyword>
<evidence type="ECO:0000256" key="2">
    <source>
        <dbReference type="SAM" id="Phobius"/>
    </source>
</evidence>
<comment type="caution">
    <text evidence="3">The sequence shown here is derived from an EMBL/GenBank/DDBJ whole genome shotgun (WGS) entry which is preliminary data.</text>
</comment>
<protein>
    <recommendedName>
        <fullName evidence="5">Tetratricopeptide repeat protein</fullName>
    </recommendedName>
</protein>
<proteinExistence type="predicted"/>
<dbReference type="Gene3D" id="1.25.40.10">
    <property type="entry name" value="Tetratricopeptide repeat domain"/>
    <property type="match status" value="1"/>
</dbReference>
<name>A0ABU1FTP2_9MICC</name>